<organism evidence="1 2">
    <name type="scientific">Streptomyces chartreusis</name>
    <dbReference type="NCBI Taxonomy" id="1969"/>
    <lineage>
        <taxon>Bacteria</taxon>
        <taxon>Bacillati</taxon>
        <taxon>Actinomycetota</taxon>
        <taxon>Actinomycetes</taxon>
        <taxon>Kitasatosporales</taxon>
        <taxon>Streptomycetaceae</taxon>
        <taxon>Streptomyces</taxon>
    </lineage>
</organism>
<dbReference type="RefSeq" id="WP_176578858.1">
    <property type="nucleotide sequence ID" value="NZ_CBDRGH010000038.1"/>
</dbReference>
<evidence type="ECO:0000313" key="1">
    <source>
        <dbReference type="EMBL" id="QKZ24338.1"/>
    </source>
</evidence>
<dbReference type="EMBL" id="CP056041">
    <property type="protein sequence ID" value="QKZ24338.1"/>
    <property type="molecule type" value="Genomic_DNA"/>
</dbReference>
<keyword evidence="2" id="KW-1185">Reference proteome</keyword>
<dbReference type="Proteomes" id="UP000509418">
    <property type="component" value="Chromosome"/>
</dbReference>
<dbReference type="AlphaFoldDB" id="A0A7H8TMI3"/>
<sequence>MRWRPDAHHAHDQAEERALLVVEAKPVQAAHQSFPAAHRAVCAFHGQQAAHAVQSEDRLLLCQGLRGCTVPALPGGRDQ</sequence>
<reference evidence="1 2" key="1">
    <citation type="submission" date="2020-06" db="EMBL/GenBank/DDBJ databases">
        <title>Genome mining for natural products.</title>
        <authorList>
            <person name="Zhang B."/>
            <person name="Shi J."/>
            <person name="Ge H."/>
        </authorList>
    </citation>
    <scope>NUCLEOTIDE SEQUENCE [LARGE SCALE GENOMIC DNA]</scope>
    <source>
        <strain evidence="1 2">NA02069</strain>
    </source>
</reference>
<protein>
    <submittedName>
        <fullName evidence="1">Uncharacterized protein</fullName>
    </submittedName>
</protein>
<evidence type="ECO:0000313" key="2">
    <source>
        <dbReference type="Proteomes" id="UP000509418"/>
    </source>
</evidence>
<accession>A0A7H8TMI3</accession>
<name>A0A7H8TMI3_STRCX</name>
<proteinExistence type="predicted"/>
<gene>
    <name evidence="1" type="ORF">HUT05_47580</name>
</gene>